<feature type="transmembrane region" description="Helical" evidence="2">
    <location>
        <begin position="78"/>
        <end position="100"/>
    </location>
</feature>
<feature type="transmembrane region" description="Helical" evidence="2">
    <location>
        <begin position="156"/>
        <end position="176"/>
    </location>
</feature>
<feature type="region of interest" description="Disordered" evidence="1">
    <location>
        <begin position="193"/>
        <end position="256"/>
    </location>
</feature>
<evidence type="ECO:0000256" key="1">
    <source>
        <dbReference type="SAM" id="MobiDB-lite"/>
    </source>
</evidence>
<accession>A0ABS2LAQ0</accession>
<evidence type="ECO:0000256" key="2">
    <source>
        <dbReference type="SAM" id="Phobius"/>
    </source>
</evidence>
<gene>
    <name evidence="3" type="ORF">JOD49_000424</name>
</gene>
<keyword evidence="2" id="KW-0472">Membrane</keyword>
<evidence type="ECO:0000313" key="3">
    <source>
        <dbReference type="EMBL" id="MBM7477504.1"/>
    </source>
</evidence>
<feature type="region of interest" description="Disordered" evidence="1">
    <location>
        <begin position="1"/>
        <end position="27"/>
    </location>
</feature>
<name>A0ABS2LAQ0_9CELL</name>
<keyword evidence="4" id="KW-1185">Reference proteome</keyword>
<evidence type="ECO:0008006" key="5">
    <source>
        <dbReference type="Google" id="ProtNLM"/>
    </source>
</evidence>
<keyword evidence="2" id="KW-1133">Transmembrane helix</keyword>
<comment type="caution">
    <text evidence="3">The sequence shown here is derived from an EMBL/GenBank/DDBJ whole genome shotgun (WGS) entry which is preliminary data.</text>
</comment>
<organism evidence="3 4">
    <name type="scientific">Oerskovia jenensis</name>
    <dbReference type="NCBI Taxonomy" id="162169"/>
    <lineage>
        <taxon>Bacteria</taxon>
        <taxon>Bacillati</taxon>
        <taxon>Actinomycetota</taxon>
        <taxon>Actinomycetes</taxon>
        <taxon>Micrococcales</taxon>
        <taxon>Cellulomonadaceae</taxon>
        <taxon>Oerskovia</taxon>
    </lineage>
</organism>
<dbReference type="Proteomes" id="UP000698059">
    <property type="component" value="Unassembled WGS sequence"/>
</dbReference>
<protein>
    <recommendedName>
        <fullName evidence="5">Trp biosynthesis-associated membrane protein</fullName>
    </recommendedName>
</protein>
<feature type="compositionally biased region" description="Acidic residues" evidence="1">
    <location>
        <begin position="233"/>
        <end position="243"/>
    </location>
</feature>
<keyword evidence="2" id="KW-0812">Transmembrane</keyword>
<reference evidence="3 4" key="1">
    <citation type="submission" date="2021-01" db="EMBL/GenBank/DDBJ databases">
        <title>Sequencing the genomes of 1000 actinobacteria strains.</title>
        <authorList>
            <person name="Klenk H.-P."/>
        </authorList>
    </citation>
    <scope>NUCLEOTIDE SEQUENCE [LARGE SCALE GENOMIC DNA]</scope>
    <source>
        <strain evidence="3 4">DSM 46000</strain>
    </source>
</reference>
<evidence type="ECO:0000313" key="4">
    <source>
        <dbReference type="Proteomes" id="UP000698059"/>
    </source>
</evidence>
<feature type="transmembrane region" description="Helical" evidence="2">
    <location>
        <begin position="39"/>
        <end position="58"/>
    </location>
</feature>
<dbReference type="Pfam" id="PF09534">
    <property type="entry name" value="Trp_oprn_chp"/>
    <property type="match status" value="1"/>
</dbReference>
<feature type="compositionally biased region" description="Low complexity" evidence="1">
    <location>
        <begin position="195"/>
        <end position="232"/>
    </location>
</feature>
<dbReference type="EMBL" id="JAFBBO010000001">
    <property type="protein sequence ID" value="MBM7477504.1"/>
    <property type="molecule type" value="Genomic_DNA"/>
</dbReference>
<dbReference type="RefSeq" id="WP_205305785.1">
    <property type="nucleotide sequence ID" value="NZ_BAAAVF010000010.1"/>
</dbReference>
<dbReference type="InterPro" id="IPR019051">
    <property type="entry name" value="Trp_biosyn_TM_oprn/chp"/>
</dbReference>
<sequence>MTGATGPSGAAGSGAGHAGAAPEAARSPRSWRLARRSSILLLLLLGGGALAAAAPTWLRTSGATPLDPDVLVQVAGTTAAPGVGAGALVVVASALALGLVGRIGRWLVLLVTAASGVVVAASAAAVLRDPTQAARTAVAEATGVTDMTSDIVLTPWSYVACAVGVLVVLVALWAAVSSPSWVRVSTRHEIVRPEAAPSAAPHGGSAKVPAEATSPATGTSTATVAGTDAGVDPGDEGPDEQETWDSLTRGEDPTDR</sequence>
<feature type="transmembrane region" description="Helical" evidence="2">
    <location>
        <begin position="107"/>
        <end position="127"/>
    </location>
</feature>
<proteinExistence type="predicted"/>